<evidence type="ECO:0000313" key="2">
    <source>
        <dbReference type="EMBL" id="TGY57238.1"/>
    </source>
</evidence>
<evidence type="ECO:0000259" key="1">
    <source>
        <dbReference type="PROSITE" id="PS50943"/>
    </source>
</evidence>
<protein>
    <submittedName>
        <fullName evidence="2">XRE family transcriptional regulator</fullName>
    </submittedName>
</protein>
<organism evidence="2 3">
    <name type="scientific">Ligilactobacillus murinus</name>
    <dbReference type="NCBI Taxonomy" id="1622"/>
    <lineage>
        <taxon>Bacteria</taxon>
        <taxon>Bacillati</taxon>
        <taxon>Bacillota</taxon>
        <taxon>Bacilli</taxon>
        <taxon>Lactobacillales</taxon>
        <taxon>Lactobacillaceae</taxon>
        <taxon>Ligilactobacillus</taxon>
    </lineage>
</organism>
<dbReference type="EMBL" id="SRYK01000002">
    <property type="protein sequence ID" value="TGY57238.1"/>
    <property type="molecule type" value="Genomic_DNA"/>
</dbReference>
<dbReference type="GO" id="GO:0003677">
    <property type="term" value="F:DNA binding"/>
    <property type="evidence" value="ECO:0007669"/>
    <property type="project" value="InterPro"/>
</dbReference>
<evidence type="ECO:0000313" key="3">
    <source>
        <dbReference type="Proteomes" id="UP000306855"/>
    </source>
</evidence>
<dbReference type="AlphaFoldDB" id="A0A4S2EM58"/>
<dbReference type="Gene3D" id="1.10.260.40">
    <property type="entry name" value="lambda repressor-like DNA-binding domains"/>
    <property type="match status" value="1"/>
</dbReference>
<sequence length="67" mass="7582">MSLVDERKELGLTQQEAARRIGITQSMLAMLENGTRKGTDETKVKVAKFYNKSIDSLFFDNLITKSN</sequence>
<dbReference type="PROSITE" id="PS50943">
    <property type="entry name" value="HTH_CROC1"/>
    <property type="match status" value="1"/>
</dbReference>
<comment type="caution">
    <text evidence="2">The sequence shown here is derived from an EMBL/GenBank/DDBJ whole genome shotgun (WGS) entry which is preliminary data.</text>
</comment>
<feature type="domain" description="HTH cro/C1-type" evidence="1">
    <location>
        <begin position="3"/>
        <end position="57"/>
    </location>
</feature>
<dbReference type="InterPro" id="IPR010982">
    <property type="entry name" value="Lambda_DNA-bd_dom_sf"/>
</dbReference>
<accession>A0A4S2EM58</accession>
<reference evidence="2 3" key="1">
    <citation type="submission" date="2019-04" db="EMBL/GenBank/DDBJ databases">
        <title>Microbes associate with the intestines of laboratory mice.</title>
        <authorList>
            <person name="Navarre W."/>
            <person name="Wong E."/>
            <person name="Huang K."/>
            <person name="Tropini C."/>
            <person name="Ng K."/>
            <person name="Yu B."/>
        </authorList>
    </citation>
    <scope>NUCLEOTIDE SEQUENCE [LARGE SCALE GENOMIC DNA]</scope>
    <source>
        <strain evidence="2 3">NM26_J9</strain>
    </source>
</reference>
<dbReference type="Proteomes" id="UP000306855">
    <property type="component" value="Unassembled WGS sequence"/>
</dbReference>
<dbReference type="SUPFAM" id="SSF47413">
    <property type="entry name" value="lambda repressor-like DNA-binding domains"/>
    <property type="match status" value="1"/>
</dbReference>
<name>A0A4S2EM58_9LACO</name>
<dbReference type="RefSeq" id="WP_135941797.1">
    <property type="nucleotide sequence ID" value="NZ_JAASIZ010000007.1"/>
</dbReference>
<gene>
    <name evidence="2" type="ORF">E5340_00805</name>
</gene>
<dbReference type="InterPro" id="IPR001387">
    <property type="entry name" value="Cro/C1-type_HTH"/>
</dbReference>
<dbReference type="SMART" id="SM00530">
    <property type="entry name" value="HTH_XRE"/>
    <property type="match status" value="1"/>
</dbReference>
<dbReference type="Pfam" id="PF01381">
    <property type="entry name" value="HTH_3"/>
    <property type="match status" value="1"/>
</dbReference>
<dbReference type="CDD" id="cd00093">
    <property type="entry name" value="HTH_XRE"/>
    <property type="match status" value="1"/>
</dbReference>
<proteinExistence type="predicted"/>